<organism evidence="1 2">
    <name type="scientific">Phytophthora megakarya</name>
    <dbReference type="NCBI Taxonomy" id="4795"/>
    <lineage>
        <taxon>Eukaryota</taxon>
        <taxon>Sar</taxon>
        <taxon>Stramenopiles</taxon>
        <taxon>Oomycota</taxon>
        <taxon>Peronosporomycetes</taxon>
        <taxon>Peronosporales</taxon>
        <taxon>Peronosporaceae</taxon>
        <taxon>Phytophthora</taxon>
    </lineage>
</organism>
<proteinExistence type="predicted"/>
<evidence type="ECO:0000313" key="2">
    <source>
        <dbReference type="Proteomes" id="UP000198211"/>
    </source>
</evidence>
<accession>A0A225WYS6</accession>
<sequence length="144" mass="16230">MHRPWDPMWQAVWTVESLPGLPACLKQGTIKPGLMTRAQHAGENPQTGMSADGFKKHSCMAGLDENKWTWIHKKKRQHKLNTPRKSRAGIKTHQSMYVEQTDELTVAIETLNVLKGACAGYQYKTMKLENPSTDTDLTSHPVMS</sequence>
<dbReference type="GO" id="GO:0003964">
    <property type="term" value="F:RNA-directed DNA polymerase activity"/>
    <property type="evidence" value="ECO:0007669"/>
    <property type="project" value="UniProtKB-KW"/>
</dbReference>
<keyword evidence="1" id="KW-0548">Nucleotidyltransferase</keyword>
<dbReference type="AlphaFoldDB" id="A0A225WYS6"/>
<comment type="caution">
    <text evidence="1">The sequence shown here is derived from an EMBL/GenBank/DDBJ whole genome shotgun (WGS) entry which is preliminary data.</text>
</comment>
<gene>
    <name evidence="1" type="ORF">PHMEG_0003120</name>
</gene>
<keyword evidence="1" id="KW-0695">RNA-directed DNA polymerase</keyword>
<name>A0A225WYS6_9STRA</name>
<evidence type="ECO:0000313" key="1">
    <source>
        <dbReference type="EMBL" id="OWZ22207.1"/>
    </source>
</evidence>
<protein>
    <submittedName>
        <fullName evidence="1">Reverse transcriptase</fullName>
    </submittedName>
</protein>
<reference evidence="2" key="1">
    <citation type="submission" date="2017-03" db="EMBL/GenBank/DDBJ databases">
        <title>Phytopthora megakarya and P. palmivora, two closely related causual agents of cacao black pod achieved similar genome size and gene model numbers by different mechanisms.</title>
        <authorList>
            <person name="Ali S."/>
            <person name="Shao J."/>
            <person name="Larry D.J."/>
            <person name="Kronmiller B."/>
            <person name="Shen D."/>
            <person name="Strem M.D."/>
            <person name="Melnick R.L."/>
            <person name="Guiltinan M.J."/>
            <person name="Tyler B.M."/>
            <person name="Meinhardt L.W."/>
            <person name="Bailey B.A."/>
        </authorList>
    </citation>
    <scope>NUCLEOTIDE SEQUENCE [LARGE SCALE GENOMIC DNA]</scope>
    <source>
        <strain evidence="2">zdho120</strain>
    </source>
</reference>
<keyword evidence="2" id="KW-1185">Reference proteome</keyword>
<dbReference type="Proteomes" id="UP000198211">
    <property type="component" value="Unassembled WGS sequence"/>
</dbReference>
<keyword evidence="1" id="KW-0808">Transferase</keyword>
<dbReference type="EMBL" id="NBNE01000154">
    <property type="protein sequence ID" value="OWZ22207.1"/>
    <property type="molecule type" value="Genomic_DNA"/>
</dbReference>